<reference evidence="1 2" key="1">
    <citation type="journal article" date="2023" name="ACS Omega">
        <title>Identification of the Neoaspergillic Acid Biosynthesis Gene Cluster by Establishing an In Vitro CRISPR-Ribonucleoprotein Genetic System in Aspergillus melleus.</title>
        <authorList>
            <person name="Yuan B."/>
            <person name="Grau M.F."/>
            <person name="Murata R.M."/>
            <person name="Torok T."/>
            <person name="Venkateswaran K."/>
            <person name="Stajich J.E."/>
            <person name="Wang C.C.C."/>
        </authorList>
    </citation>
    <scope>NUCLEOTIDE SEQUENCE [LARGE SCALE GENOMIC DNA]</scope>
    <source>
        <strain evidence="1 2">IMV 1140</strain>
    </source>
</reference>
<accession>A0ACC3B3H8</accession>
<name>A0ACC3B3H8_9EURO</name>
<organism evidence="1 2">
    <name type="scientific">Aspergillus melleus</name>
    <dbReference type="NCBI Taxonomy" id="138277"/>
    <lineage>
        <taxon>Eukaryota</taxon>
        <taxon>Fungi</taxon>
        <taxon>Dikarya</taxon>
        <taxon>Ascomycota</taxon>
        <taxon>Pezizomycotina</taxon>
        <taxon>Eurotiomycetes</taxon>
        <taxon>Eurotiomycetidae</taxon>
        <taxon>Eurotiales</taxon>
        <taxon>Aspergillaceae</taxon>
        <taxon>Aspergillus</taxon>
        <taxon>Aspergillus subgen. Circumdati</taxon>
    </lineage>
</organism>
<dbReference type="EMBL" id="JAOPJF010000027">
    <property type="protein sequence ID" value="KAK1144951.1"/>
    <property type="molecule type" value="Genomic_DNA"/>
</dbReference>
<evidence type="ECO:0000313" key="1">
    <source>
        <dbReference type="EMBL" id="KAK1144951.1"/>
    </source>
</evidence>
<protein>
    <submittedName>
        <fullName evidence="1">Uncharacterized protein</fullName>
    </submittedName>
</protein>
<sequence length="211" mass="24228">MDTASVLGGGLLLYIVCLGLYRLYLHPLTRFPGPKIAALTKFYEAYYDLIKWPGGQFMREINRMHDRYETDSTEISDMIHHNDCAAAFRQQTKELIHAPLLEDWEEKELQLPGGKNPLIANFSARLTSLADQKKRFLGELDLFVDMTDLEQRVQSSNKLPTVEEYLHRRMGSSALEVALTSLKTSNVIRVQFVALVTLDVGERIFRRRKPL</sequence>
<evidence type="ECO:0000313" key="2">
    <source>
        <dbReference type="Proteomes" id="UP001177260"/>
    </source>
</evidence>
<gene>
    <name evidence="1" type="ORF">N8T08_004666</name>
</gene>
<keyword evidence="2" id="KW-1185">Reference proteome</keyword>
<dbReference type="Proteomes" id="UP001177260">
    <property type="component" value="Unassembled WGS sequence"/>
</dbReference>
<proteinExistence type="predicted"/>
<comment type="caution">
    <text evidence="1">The sequence shown here is derived from an EMBL/GenBank/DDBJ whole genome shotgun (WGS) entry which is preliminary data.</text>
</comment>